<keyword evidence="3" id="KW-1185">Reference proteome</keyword>
<comment type="caution">
    <text evidence="2">The sequence shown here is derived from an EMBL/GenBank/DDBJ whole genome shotgun (WGS) entry which is preliminary data.</text>
</comment>
<keyword evidence="1" id="KW-1133">Transmembrane helix</keyword>
<dbReference type="EMBL" id="JAUOEM010000002">
    <property type="protein sequence ID" value="MDO5987136.1"/>
    <property type="molecule type" value="Genomic_DNA"/>
</dbReference>
<evidence type="ECO:0000313" key="3">
    <source>
        <dbReference type="Proteomes" id="UP001176891"/>
    </source>
</evidence>
<dbReference type="RefSeq" id="WP_303281681.1">
    <property type="nucleotide sequence ID" value="NZ_BAABCZ010000005.1"/>
</dbReference>
<keyword evidence="1" id="KW-0812">Transmembrane</keyword>
<protein>
    <submittedName>
        <fullName evidence="2">Uncharacterized protein</fullName>
    </submittedName>
</protein>
<feature type="transmembrane region" description="Helical" evidence="1">
    <location>
        <begin position="66"/>
        <end position="90"/>
    </location>
</feature>
<dbReference type="Proteomes" id="UP001176891">
    <property type="component" value="Unassembled WGS sequence"/>
</dbReference>
<accession>A0ABT8WZM9</accession>
<gene>
    <name evidence="2" type="ORF">Q4Q39_06985</name>
</gene>
<evidence type="ECO:0000313" key="2">
    <source>
        <dbReference type="EMBL" id="MDO5987136.1"/>
    </source>
</evidence>
<evidence type="ECO:0000256" key="1">
    <source>
        <dbReference type="SAM" id="Phobius"/>
    </source>
</evidence>
<name>A0ABT8WZM9_9FLAO</name>
<feature type="transmembrane region" description="Helical" evidence="1">
    <location>
        <begin position="33"/>
        <end position="54"/>
    </location>
</feature>
<proteinExistence type="predicted"/>
<keyword evidence="1" id="KW-0472">Membrane</keyword>
<organism evidence="2 3">
    <name type="scientific">Flavivirga amylovorans</name>
    <dbReference type="NCBI Taxonomy" id="870486"/>
    <lineage>
        <taxon>Bacteria</taxon>
        <taxon>Pseudomonadati</taxon>
        <taxon>Bacteroidota</taxon>
        <taxon>Flavobacteriia</taxon>
        <taxon>Flavobacteriales</taxon>
        <taxon>Flavobacteriaceae</taxon>
        <taxon>Flavivirga</taxon>
    </lineage>
</organism>
<sequence length="252" mass="29284">MKRLKIILGFLLLYGTGKEYVNASRQLGSLYDIGIIIPIVLLLFLCTWLIGSGFSKTKLKFKTLKFLKYFGFSFLIFVIVAFFSLMSYVIPTNFKTINGVKIPINKCIDGSVRMIPKENEREDYCICLAEKITSDSQLKEKYIKDLEMGEFDKIIKDLNDTDKIIELGIESCFTSLEMQWTNTLANSMKRNWKKQFEGTEFEESNDVDKYCDCLIEEYRKFPLTKIMEVGFNESEEAMAIDEKCTKESFRNE</sequence>
<reference evidence="2" key="1">
    <citation type="submission" date="2023-07" db="EMBL/GenBank/DDBJ databases">
        <title>Two novel species in the genus Flavivirga.</title>
        <authorList>
            <person name="Kwon K."/>
        </authorList>
    </citation>
    <scope>NUCLEOTIDE SEQUENCE</scope>
    <source>
        <strain evidence="2">KACC 14157</strain>
    </source>
</reference>